<keyword evidence="3" id="KW-1185">Reference proteome</keyword>
<evidence type="ECO:0000313" key="2">
    <source>
        <dbReference type="EMBL" id="KAG0571216.1"/>
    </source>
</evidence>
<keyword evidence="1" id="KW-0732">Signal</keyword>
<dbReference type="Proteomes" id="UP000822688">
    <property type="component" value="Chromosome 6"/>
</dbReference>
<feature type="chain" id="PRO_5035941744" description="Secreted protein" evidence="1">
    <location>
        <begin position="19"/>
        <end position="96"/>
    </location>
</feature>
<protein>
    <recommendedName>
        <fullName evidence="4">Secreted protein</fullName>
    </recommendedName>
</protein>
<evidence type="ECO:0008006" key="4">
    <source>
        <dbReference type="Google" id="ProtNLM"/>
    </source>
</evidence>
<sequence length="96" mass="10904">MCFSWMLGISYLIRCSDCVALCLSYYDSQLSVRMSGTRFMIRRFTSLGCNTLHLVSSIYGACSRIAPIWTRADFLVVKHWLETKPCHCLGLGLISQ</sequence>
<gene>
    <name evidence="2" type="ORF">KC19_6G220500</name>
</gene>
<evidence type="ECO:0000256" key="1">
    <source>
        <dbReference type="SAM" id="SignalP"/>
    </source>
</evidence>
<name>A0A8T0HK82_CERPU</name>
<evidence type="ECO:0000313" key="3">
    <source>
        <dbReference type="Proteomes" id="UP000822688"/>
    </source>
</evidence>
<accession>A0A8T0HK82</accession>
<organism evidence="2 3">
    <name type="scientific">Ceratodon purpureus</name>
    <name type="common">Fire moss</name>
    <name type="synonym">Dicranum purpureum</name>
    <dbReference type="NCBI Taxonomy" id="3225"/>
    <lineage>
        <taxon>Eukaryota</taxon>
        <taxon>Viridiplantae</taxon>
        <taxon>Streptophyta</taxon>
        <taxon>Embryophyta</taxon>
        <taxon>Bryophyta</taxon>
        <taxon>Bryophytina</taxon>
        <taxon>Bryopsida</taxon>
        <taxon>Dicranidae</taxon>
        <taxon>Pseudoditrichales</taxon>
        <taxon>Ditrichaceae</taxon>
        <taxon>Ceratodon</taxon>
    </lineage>
</organism>
<reference evidence="2 3" key="1">
    <citation type="submission" date="2020-06" db="EMBL/GenBank/DDBJ databases">
        <title>WGS assembly of Ceratodon purpureus strain R40.</title>
        <authorList>
            <person name="Carey S.B."/>
            <person name="Jenkins J."/>
            <person name="Shu S."/>
            <person name="Lovell J.T."/>
            <person name="Sreedasyam A."/>
            <person name="Maumus F."/>
            <person name="Tiley G.P."/>
            <person name="Fernandez-Pozo N."/>
            <person name="Barry K."/>
            <person name="Chen C."/>
            <person name="Wang M."/>
            <person name="Lipzen A."/>
            <person name="Daum C."/>
            <person name="Saski C.A."/>
            <person name="Payton A.C."/>
            <person name="Mcbreen J.C."/>
            <person name="Conrad R.E."/>
            <person name="Kollar L.M."/>
            <person name="Olsson S."/>
            <person name="Huttunen S."/>
            <person name="Landis J.B."/>
            <person name="Wickett N.J."/>
            <person name="Johnson M.G."/>
            <person name="Rensing S.A."/>
            <person name="Grimwood J."/>
            <person name="Schmutz J."/>
            <person name="Mcdaniel S.F."/>
        </authorList>
    </citation>
    <scope>NUCLEOTIDE SEQUENCE [LARGE SCALE GENOMIC DNA]</scope>
    <source>
        <strain evidence="2 3">R40</strain>
    </source>
</reference>
<dbReference type="EMBL" id="CM026427">
    <property type="protein sequence ID" value="KAG0571216.1"/>
    <property type="molecule type" value="Genomic_DNA"/>
</dbReference>
<comment type="caution">
    <text evidence="2">The sequence shown here is derived from an EMBL/GenBank/DDBJ whole genome shotgun (WGS) entry which is preliminary data.</text>
</comment>
<proteinExistence type="predicted"/>
<dbReference type="AlphaFoldDB" id="A0A8T0HK82"/>
<feature type="signal peptide" evidence="1">
    <location>
        <begin position="1"/>
        <end position="18"/>
    </location>
</feature>